<evidence type="ECO:0000313" key="2">
    <source>
        <dbReference type="EMBL" id="CEK95065.1"/>
    </source>
</evidence>
<gene>
    <name evidence="1" type="primary">ORF205186</name>
    <name evidence="2" type="synonym">ORF205199</name>
</gene>
<dbReference type="EMBL" id="HACG01048200">
    <property type="protein sequence ID" value="CEK95065.1"/>
    <property type="molecule type" value="Transcribed_RNA"/>
</dbReference>
<organism evidence="1">
    <name type="scientific">Arion vulgaris</name>
    <dbReference type="NCBI Taxonomy" id="1028688"/>
    <lineage>
        <taxon>Eukaryota</taxon>
        <taxon>Metazoa</taxon>
        <taxon>Spiralia</taxon>
        <taxon>Lophotrochozoa</taxon>
        <taxon>Mollusca</taxon>
        <taxon>Gastropoda</taxon>
        <taxon>Heterobranchia</taxon>
        <taxon>Euthyneura</taxon>
        <taxon>Panpulmonata</taxon>
        <taxon>Eupulmonata</taxon>
        <taxon>Stylommatophora</taxon>
        <taxon>Helicina</taxon>
        <taxon>Arionoidea</taxon>
        <taxon>Arionidae</taxon>
        <taxon>Arion</taxon>
    </lineage>
</organism>
<accession>A0A0B7BQB3</accession>
<reference evidence="1" key="1">
    <citation type="submission" date="2014-12" db="EMBL/GenBank/DDBJ databases">
        <title>Insight into the proteome of Arion vulgaris.</title>
        <authorList>
            <person name="Aradska J."/>
            <person name="Bulat T."/>
            <person name="Smidak R."/>
            <person name="Sarate P."/>
            <person name="Gangsoo J."/>
            <person name="Sialana F."/>
            <person name="Bilban M."/>
            <person name="Lubec G."/>
        </authorList>
    </citation>
    <scope>NUCLEOTIDE SEQUENCE</scope>
    <source>
        <tissue evidence="1">Skin</tissue>
    </source>
</reference>
<dbReference type="EMBL" id="HACG01048197">
    <property type="protein sequence ID" value="CEK95062.1"/>
    <property type="molecule type" value="Transcribed_RNA"/>
</dbReference>
<dbReference type="AlphaFoldDB" id="A0A0B7BQB3"/>
<name>A0A0B7BQB3_9EUPU</name>
<proteinExistence type="predicted"/>
<protein>
    <submittedName>
        <fullName evidence="1">Uncharacterized protein</fullName>
    </submittedName>
</protein>
<sequence>MKIFEQIKVVDAVRVYVHKTVCLGQLVCQCVCACVVRQSLSVTSFHVCTQDRLV</sequence>
<evidence type="ECO:0000313" key="1">
    <source>
        <dbReference type="EMBL" id="CEK95062.1"/>
    </source>
</evidence>